<reference evidence="1" key="1">
    <citation type="submission" date="2014-09" db="EMBL/GenBank/DDBJ databases">
        <authorList>
            <person name="Magalhaes I.L.F."/>
            <person name="Oliveira U."/>
            <person name="Santos F.R."/>
            <person name="Vidigal T.H.D.A."/>
            <person name="Brescovit A.D."/>
            <person name="Santos A.J."/>
        </authorList>
    </citation>
    <scope>NUCLEOTIDE SEQUENCE</scope>
    <source>
        <tissue evidence="1">Shoot tissue taken approximately 20 cm above the soil surface</tissue>
    </source>
</reference>
<dbReference type="AlphaFoldDB" id="A0A0A9HTV4"/>
<dbReference type="EMBL" id="GBRH01158627">
    <property type="protein sequence ID" value="JAE39269.1"/>
    <property type="molecule type" value="Transcribed_RNA"/>
</dbReference>
<sequence length="75" mass="9010">MNWEETQKPLKKLGWKGTYSFINKSTLKSSFRAQFIKLSYIIMKRKKSLYLLFGSMILFNHDMLKLSSFSKTFFR</sequence>
<evidence type="ECO:0000313" key="1">
    <source>
        <dbReference type="EMBL" id="JAE39269.1"/>
    </source>
</evidence>
<accession>A0A0A9HTV4</accession>
<organism evidence="1">
    <name type="scientific">Arundo donax</name>
    <name type="common">Giant reed</name>
    <name type="synonym">Donax arundinaceus</name>
    <dbReference type="NCBI Taxonomy" id="35708"/>
    <lineage>
        <taxon>Eukaryota</taxon>
        <taxon>Viridiplantae</taxon>
        <taxon>Streptophyta</taxon>
        <taxon>Embryophyta</taxon>
        <taxon>Tracheophyta</taxon>
        <taxon>Spermatophyta</taxon>
        <taxon>Magnoliopsida</taxon>
        <taxon>Liliopsida</taxon>
        <taxon>Poales</taxon>
        <taxon>Poaceae</taxon>
        <taxon>PACMAD clade</taxon>
        <taxon>Arundinoideae</taxon>
        <taxon>Arundineae</taxon>
        <taxon>Arundo</taxon>
    </lineage>
</organism>
<name>A0A0A9HTV4_ARUDO</name>
<protein>
    <submittedName>
        <fullName evidence="1">Uncharacterized protein</fullName>
    </submittedName>
</protein>
<reference evidence="1" key="2">
    <citation type="journal article" date="2015" name="Data Brief">
        <title>Shoot transcriptome of the giant reed, Arundo donax.</title>
        <authorList>
            <person name="Barrero R.A."/>
            <person name="Guerrero F.D."/>
            <person name="Moolhuijzen P."/>
            <person name="Goolsby J.A."/>
            <person name="Tidwell J."/>
            <person name="Bellgard S.E."/>
            <person name="Bellgard M.I."/>
        </authorList>
    </citation>
    <scope>NUCLEOTIDE SEQUENCE</scope>
    <source>
        <tissue evidence="1">Shoot tissue taken approximately 20 cm above the soil surface</tissue>
    </source>
</reference>
<proteinExistence type="predicted"/>